<reference evidence="1 2" key="1">
    <citation type="submission" date="2021-06" db="EMBL/GenBank/DDBJ databases">
        <authorList>
            <person name="Palmer J.M."/>
        </authorList>
    </citation>
    <scope>NUCLEOTIDE SEQUENCE [LARGE SCALE GENOMIC DNA]</scope>
    <source>
        <strain evidence="1 2">CL_MEX2019</strain>
        <tissue evidence="1">Muscle</tissue>
    </source>
</reference>
<dbReference type="Proteomes" id="UP001352852">
    <property type="component" value="Unassembled WGS sequence"/>
</dbReference>
<sequence length="178" mass="19704">MRAVRGEFLERSVQHLQAVSKHLSPLSVVTIVLRDTMGHRLILVALIAIGLVSSWSAVQERSSEFSCCDLIVSYLHVLSCENIWNSNGMSIAEISGDTRSCESPCKEIEHDRMILDRCVNVSVVTVCTGISVFKETQVTYLAQMCPLPLYDGMPTAIQSSVGLLLLAVMTGWRLRYIS</sequence>
<keyword evidence="2" id="KW-1185">Reference proteome</keyword>
<gene>
    <name evidence="1" type="ORF">CHARACLAT_008513</name>
</gene>
<protein>
    <submittedName>
        <fullName evidence="1">Uncharacterized protein</fullName>
    </submittedName>
</protein>
<evidence type="ECO:0000313" key="2">
    <source>
        <dbReference type="Proteomes" id="UP001352852"/>
    </source>
</evidence>
<accession>A0ABU7E2Y8</accession>
<name>A0ABU7E2Y8_9TELE</name>
<organism evidence="1 2">
    <name type="scientific">Characodon lateralis</name>
    <dbReference type="NCBI Taxonomy" id="208331"/>
    <lineage>
        <taxon>Eukaryota</taxon>
        <taxon>Metazoa</taxon>
        <taxon>Chordata</taxon>
        <taxon>Craniata</taxon>
        <taxon>Vertebrata</taxon>
        <taxon>Euteleostomi</taxon>
        <taxon>Actinopterygii</taxon>
        <taxon>Neopterygii</taxon>
        <taxon>Teleostei</taxon>
        <taxon>Neoteleostei</taxon>
        <taxon>Acanthomorphata</taxon>
        <taxon>Ovalentaria</taxon>
        <taxon>Atherinomorphae</taxon>
        <taxon>Cyprinodontiformes</taxon>
        <taxon>Goodeidae</taxon>
        <taxon>Characodon</taxon>
    </lineage>
</organism>
<proteinExistence type="predicted"/>
<evidence type="ECO:0000313" key="1">
    <source>
        <dbReference type="EMBL" id="MED6280224.1"/>
    </source>
</evidence>
<comment type="caution">
    <text evidence="1">The sequence shown here is derived from an EMBL/GenBank/DDBJ whole genome shotgun (WGS) entry which is preliminary data.</text>
</comment>
<dbReference type="EMBL" id="JAHUTJ010041484">
    <property type="protein sequence ID" value="MED6280224.1"/>
    <property type="molecule type" value="Genomic_DNA"/>
</dbReference>